<proteinExistence type="predicted"/>
<sequence length="203" mass="22001">MPPSDITDSPLRPPPSSMTEIVDDVLSLCDAEEVSVRDMLAAFGNAGFLPALLIPAVIVVSPLSGIPILPSICGIMIFLVSIQMLGHRRHLWLPGWLLRRSVGTKGLRTAMERLHRPARWLDRHSGRRLGFLTRQPMLSLLQLACAICGLAMPLLELVPFSSSLLAAAICLMGLAMITRDGLWALVALLPVAGAITLLLTIWT</sequence>
<dbReference type="Proteomes" id="UP000281343">
    <property type="component" value="Unassembled WGS sequence"/>
</dbReference>
<feature type="transmembrane region" description="Helical" evidence="1">
    <location>
        <begin position="137"/>
        <end position="154"/>
    </location>
</feature>
<gene>
    <name evidence="2" type="ORF">D9R08_17265</name>
</gene>
<evidence type="ECO:0000313" key="2">
    <source>
        <dbReference type="EMBL" id="RMA40906.1"/>
    </source>
</evidence>
<dbReference type="PIRSF" id="PIRSF033239">
    <property type="entry name" value="ExoD"/>
    <property type="match status" value="1"/>
</dbReference>
<feature type="transmembrane region" description="Helical" evidence="1">
    <location>
        <begin position="182"/>
        <end position="202"/>
    </location>
</feature>
<dbReference type="EMBL" id="RCNT01000010">
    <property type="protein sequence ID" value="RMA40906.1"/>
    <property type="molecule type" value="Genomic_DNA"/>
</dbReference>
<dbReference type="AlphaFoldDB" id="A0A3L9Y462"/>
<dbReference type="InterPro" id="IPR010331">
    <property type="entry name" value="ExoD"/>
</dbReference>
<evidence type="ECO:0000256" key="1">
    <source>
        <dbReference type="SAM" id="Phobius"/>
    </source>
</evidence>
<dbReference type="Pfam" id="PF06055">
    <property type="entry name" value="ExoD"/>
    <property type="match status" value="1"/>
</dbReference>
<dbReference type="PANTHER" id="PTHR41795">
    <property type="entry name" value="EXOPOLYSACCHARIDE SYNTHESIS PROTEIN"/>
    <property type="match status" value="1"/>
</dbReference>
<protein>
    <submittedName>
        <fullName evidence="2">Exopolysaccharide biosynthesis protein</fullName>
    </submittedName>
</protein>
<organism evidence="2 3">
    <name type="scientific">Rhodophyticola porphyridii</name>
    <dbReference type="NCBI Taxonomy" id="1852017"/>
    <lineage>
        <taxon>Bacteria</taxon>
        <taxon>Pseudomonadati</taxon>
        <taxon>Pseudomonadota</taxon>
        <taxon>Alphaproteobacteria</taxon>
        <taxon>Rhodobacterales</taxon>
        <taxon>Roseobacteraceae</taxon>
        <taxon>Rhodophyticola</taxon>
    </lineage>
</organism>
<accession>A0A3L9Y462</accession>
<keyword evidence="3" id="KW-1185">Reference proteome</keyword>
<evidence type="ECO:0000313" key="3">
    <source>
        <dbReference type="Proteomes" id="UP000281343"/>
    </source>
</evidence>
<keyword evidence="1" id="KW-0812">Transmembrane</keyword>
<keyword evidence="1" id="KW-1133">Transmembrane helix</keyword>
<dbReference type="PANTHER" id="PTHR41795:SF1">
    <property type="entry name" value="EXOPOLYSACCHARIDE SYNTHESIS PROTEIN"/>
    <property type="match status" value="1"/>
</dbReference>
<reference evidence="2 3" key="1">
    <citation type="submission" date="2018-10" db="EMBL/GenBank/DDBJ databases">
        <authorList>
            <person name="Jung H.S."/>
            <person name="Jeon C.O."/>
        </authorList>
    </citation>
    <scope>NUCLEOTIDE SEQUENCE [LARGE SCALE GENOMIC DNA]</scope>
    <source>
        <strain evidence="2 3">MA-7-27</strain>
    </source>
</reference>
<feature type="transmembrane region" description="Helical" evidence="1">
    <location>
        <begin position="66"/>
        <end position="86"/>
    </location>
</feature>
<name>A0A3L9Y462_9RHOB</name>
<keyword evidence="1" id="KW-0472">Membrane</keyword>
<comment type="caution">
    <text evidence="2">The sequence shown here is derived from an EMBL/GenBank/DDBJ whole genome shotgun (WGS) entry which is preliminary data.</text>
</comment>